<feature type="coiled-coil region" evidence="1">
    <location>
        <begin position="15"/>
        <end position="108"/>
    </location>
</feature>
<proteinExistence type="predicted"/>
<keyword evidence="3" id="KW-1185">Reference proteome</keyword>
<evidence type="ECO:0000313" key="2">
    <source>
        <dbReference type="EMBL" id="KAL5109453.1"/>
    </source>
</evidence>
<organism evidence="2 3">
    <name type="scientific">Taenia crassiceps</name>
    <dbReference type="NCBI Taxonomy" id="6207"/>
    <lineage>
        <taxon>Eukaryota</taxon>
        <taxon>Metazoa</taxon>
        <taxon>Spiralia</taxon>
        <taxon>Lophotrochozoa</taxon>
        <taxon>Platyhelminthes</taxon>
        <taxon>Cestoda</taxon>
        <taxon>Eucestoda</taxon>
        <taxon>Cyclophyllidea</taxon>
        <taxon>Taeniidae</taxon>
        <taxon>Taenia</taxon>
    </lineage>
</organism>
<name>A0ABR4QIR8_9CEST</name>
<keyword evidence="1" id="KW-0175">Coiled coil</keyword>
<sequence length="157" mass="18505">METPELSFSLFSSAIQHHVKERSCLEEQLKEIETKAALAEQELNATEKEYSDARMERVMLNERKQLLLNNLENINAKNDKLQQLFTQNQEAEHELEAQMLRRQEQKELELNLLNERFLQLQNPIFTELSIRETKDFDIPEVDIEALQAKQPVIQKNV</sequence>
<dbReference type="EMBL" id="JAKROA010000003">
    <property type="protein sequence ID" value="KAL5109453.1"/>
    <property type="molecule type" value="Genomic_DNA"/>
</dbReference>
<protein>
    <submittedName>
        <fullName evidence="2">Uncharacterized protein</fullName>
    </submittedName>
</protein>
<accession>A0ABR4QIR8</accession>
<gene>
    <name evidence="2" type="ORF">TcWFU_009433</name>
</gene>
<evidence type="ECO:0000256" key="1">
    <source>
        <dbReference type="SAM" id="Coils"/>
    </source>
</evidence>
<evidence type="ECO:0000313" key="3">
    <source>
        <dbReference type="Proteomes" id="UP001651158"/>
    </source>
</evidence>
<dbReference type="Proteomes" id="UP001651158">
    <property type="component" value="Unassembled WGS sequence"/>
</dbReference>
<comment type="caution">
    <text evidence="2">The sequence shown here is derived from an EMBL/GenBank/DDBJ whole genome shotgun (WGS) entry which is preliminary data.</text>
</comment>
<reference evidence="2 3" key="1">
    <citation type="journal article" date="2022" name="Front. Cell. Infect. Microbiol.">
        <title>The Genomes of Two Strains of Taenia crassiceps the Animal Model for the Study of Human Cysticercosis.</title>
        <authorList>
            <person name="Bobes R.J."/>
            <person name="Estrada K."/>
            <person name="Rios-Valencia D.G."/>
            <person name="Calderon-Gallegos A."/>
            <person name="de la Torre P."/>
            <person name="Carrero J.C."/>
            <person name="Sanchez-Flores A."/>
            <person name="Laclette J.P."/>
        </authorList>
    </citation>
    <scope>NUCLEOTIDE SEQUENCE [LARGE SCALE GENOMIC DNA]</scope>
    <source>
        <strain evidence="2">WFUcys</strain>
    </source>
</reference>